<accession>A0A5M3MR98</accession>
<dbReference type="RefSeq" id="XP_007767586.1">
    <property type="nucleotide sequence ID" value="XM_007769396.1"/>
</dbReference>
<evidence type="ECO:0000313" key="2">
    <source>
        <dbReference type="EMBL" id="EIW81689.1"/>
    </source>
</evidence>
<dbReference type="AlphaFoldDB" id="A0A5M3MR98"/>
<feature type="transmembrane region" description="Helical" evidence="1">
    <location>
        <begin position="436"/>
        <end position="455"/>
    </location>
</feature>
<proteinExistence type="predicted"/>
<name>A0A5M3MR98_CONPW</name>
<comment type="caution">
    <text evidence="2">The sequence shown here is derived from an EMBL/GenBank/DDBJ whole genome shotgun (WGS) entry which is preliminary data.</text>
</comment>
<organism evidence="2 3">
    <name type="scientific">Coniophora puteana (strain RWD-64-598)</name>
    <name type="common">Brown rot fungus</name>
    <dbReference type="NCBI Taxonomy" id="741705"/>
    <lineage>
        <taxon>Eukaryota</taxon>
        <taxon>Fungi</taxon>
        <taxon>Dikarya</taxon>
        <taxon>Basidiomycota</taxon>
        <taxon>Agaricomycotina</taxon>
        <taxon>Agaricomycetes</taxon>
        <taxon>Agaricomycetidae</taxon>
        <taxon>Boletales</taxon>
        <taxon>Coniophorineae</taxon>
        <taxon>Coniophoraceae</taxon>
        <taxon>Coniophora</taxon>
    </lineage>
</organism>
<dbReference type="KEGG" id="cput:CONPUDRAFT_164494"/>
<sequence>MPRRTFSLSHDYADSLSEHEFLIETAHKIPSHPLSRSDILSRRISIIGLVFTLVVGMACIITGAALNAASKGNPQTYFDDVLYVYSQTTPFNPTLLEIPILLLSALVTVCTEAIGYVHSTALRSELMQERRLVFNTNARLFTATRRRRWTGPNGVLCNVFMAVLLIMSFVSATLTFTTQLHIFVVSFVPMVSLGVFLILQVLVATYALSATHILTWDNNALETLTVLSRQRLVKRFPGRGMCSVSDPGTDPHPQIPSARQPSTWQARRDIRVVIVLMWAFTALCTVWGGVTYLARFKPPPEDNVETSFQWTLEPSYNFSPYLQWIVPWGSGGLLWTQIFGVMFIVQGTLATTLHLAGLAANTLRDEQMWRSASSPKGAAVQVNVLWSIVTPPNLLLLLAKPVLHWMMSLANTAEIDADEASDGGSIVAFAFWSVQYWNLSIGLVILTAIFTFLVMRRPRGPQPAAYGHFQTLANLIDDWPEEEDGKERLYWGDKGLYLDAGNESESEWDIGEKRCHAGTSGSLLAPVNMNALYA</sequence>
<keyword evidence="1" id="KW-0472">Membrane</keyword>
<feature type="transmembrane region" description="Helical" evidence="1">
    <location>
        <begin position="98"/>
        <end position="117"/>
    </location>
</feature>
<dbReference type="Proteomes" id="UP000053558">
    <property type="component" value="Unassembled WGS sequence"/>
</dbReference>
<feature type="transmembrane region" description="Helical" evidence="1">
    <location>
        <begin position="44"/>
        <end position="66"/>
    </location>
</feature>
<protein>
    <submittedName>
        <fullName evidence="2">Uncharacterized protein</fullName>
    </submittedName>
</protein>
<dbReference type="OrthoDB" id="2688021at2759"/>
<keyword evidence="3" id="KW-1185">Reference proteome</keyword>
<dbReference type="EMBL" id="JH711577">
    <property type="protein sequence ID" value="EIW81689.1"/>
    <property type="molecule type" value="Genomic_DNA"/>
</dbReference>
<evidence type="ECO:0000313" key="3">
    <source>
        <dbReference type="Proteomes" id="UP000053558"/>
    </source>
</evidence>
<keyword evidence="1" id="KW-1133">Transmembrane helix</keyword>
<gene>
    <name evidence="2" type="ORF">CONPUDRAFT_164494</name>
</gene>
<evidence type="ECO:0000256" key="1">
    <source>
        <dbReference type="SAM" id="Phobius"/>
    </source>
</evidence>
<dbReference type="GeneID" id="19205148"/>
<feature type="transmembrane region" description="Helical" evidence="1">
    <location>
        <begin position="272"/>
        <end position="294"/>
    </location>
</feature>
<feature type="transmembrane region" description="Helical" evidence="1">
    <location>
        <begin position="334"/>
        <end position="357"/>
    </location>
</feature>
<feature type="transmembrane region" description="Helical" evidence="1">
    <location>
        <begin position="378"/>
        <end position="399"/>
    </location>
</feature>
<feature type="transmembrane region" description="Helical" evidence="1">
    <location>
        <begin position="155"/>
        <end position="176"/>
    </location>
</feature>
<feature type="transmembrane region" description="Helical" evidence="1">
    <location>
        <begin position="182"/>
        <end position="208"/>
    </location>
</feature>
<keyword evidence="1" id="KW-0812">Transmembrane</keyword>
<reference evidence="3" key="1">
    <citation type="journal article" date="2012" name="Science">
        <title>The Paleozoic origin of enzymatic lignin decomposition reconstructed from 31 fungal genomes.</title>
        <authorList>
            <person name="Floudas D."/>
            <person name="Binder M."/>
            <person name="Riley R."/>
            <person name="Barry K."/>
            <person name="Blanchette R.A."/>
            <person name="Henrissat B."/>
            <person name="Martinez A.T."/>
            <person name="Otillar R."/>
            <person name="Spatafora J.W."/>
            <person name="Yadav J.S."/>
            <person name="Aerts A."/>
            <person name="Benoit I."/>
            <person name="Boyd A."/>
            <person name="Carlson A."/>
            <person name="Copeland A."/>
            <person name="Coutinho P.M."/>
            <person name="de Vries R.P."/>
            <person name="Ferreira P."/>
            <person name="Findley K."/>
            <person name="Foster B."/>
            <person name="Gaskell J."/>
            <person name="Glotzer D."/>
            <person name="Gorecki P."/>
            <person name="Heitman J."/>
            <person name="Hesse C."/>
            <person name="Hori C."/>
            <person name="Igarashi K."/>
            <person name="Jurgens J.A."/>
            <person name="Kallen N."/>
            <person name="Kersten P."/>
            <person name="Kohler A."/>
            <person name="Kuees U."/>
            <person name="Kumar T.K.A."/>
            <person name="Kuo A."/>
            <person name="LaButti K."/>
            <person name="Larrondo L.F."/>
            <person name="Lindquist E."/>
            <person name="Ling A."/>
            <person name="Lombard V."/>
            <person name="Lucas S."/>
            <person name="Lundell T."/>
            <person name="Martin R."/>
            <person name="McLaughlin D.J."/>
            <person name="Morgenstern I."/>
            <person name="Morin E."/>
            <person name="Murat C."/>
            <person name="Nagy L.G."/>
            <person name="Nolan M."/>
            <person name="Ohm R.A."/>
            <person name="Patyshakuliyeva A."/>
            <person name="Rokas A."/>
            <person name="Ruiz-Duenas F.J."/>
            <person name="Sabat G."/>
            <person name="Salamov A."/>
            <person name="Samejima M."/>
            <person name="Schmutz J."/>
            <person name="Slot J.C."/>
            <person name="St John F."/>
            <person name="Stenlid J."/>
            <person name="Sun H."/>
            <person name="Sun S."/>
            <person name="Syed K."/>
            <person name="Tsang A."/>
            <person name="Wiebenga A."/>
            <person name="Young D."/>
            <person name="Pisabarro A."/>
            <person name="Eastwood D.C."/>
            <person name="Martin F."/>
            <person name="Cullen D."/>
            <person name="Grigoriev I.V."/>
            <person name="Hibbett D.S."/>
        </authorList>
    </citation>
    <scope>NUCLEOTIDE SEQUENCE [LARGE SCALE GENOMIC DNA]</scope>
    <source>
        <strain evidence="3">RWD-64-598 SS2</strain>
    </source>
</reference>
<dbReference type="OMA" id="GRCMMSV"/>